<dbReference type="SUPFAM" id="SSF52540">
    <property type="entry name" value="P-loop containing nucleoside triphosphate hydrolases"/>
    <property type="match status" value="1"/>
</dbReference>
<feature type="compositionally biased region" description="Polar residues" evidence="4">
    <location>
        <begin position="9"/>
        <end position="21"/>
    </location>
</feature>
<feature type="domain" description="AAA+ ATPase" evidence="5">
    <location>
        <begin position="252"/>
        <end position="394"/>
    </location>
</feature>
<dbReference type="GO" id="GO:0016887">
    <property type="term" value="F:ATP hydrolysis activity"/>
    <property type="evidence" value="ECO:0007669"/>
    <property type="project" value="InterPro"/>
</dbReference>
<evidence type="ECO:0000313" key="6">
    <source>
        <dbReference type="EMBL" id="QKU35624.1"/>
    </source>
</evidence>
<evidence type="ECO:0000256" key="4">
    <source>
        <dbReference type="SAM" id="MobiDB-lite"/>
    </source>
</evidence>
<dbReference type="RefSeq" id="YP_010782297.1">
    <property type="nucleotide sequence ID" value="NC_075039.1"/>
</dbReference>
<dbReference type="GeneID" id="80519061"/>
<feature type="region of interest" description="Disordered" evidence="4">
    <location>
        <begin position="1"/>
        <end position="118"/>
    </location>
</feature>
<dbReference type="InterPro" id="IPR003593">
    <property type="entry name" value="AAA+_ATPase"/>
</dbReference>
<accession>A0A6N1NMG6</accession>
<dbReference type="KEGG" id="vg:80519061"/>
<evidence type="ECO:0000256" key="1">
    <source>
        <dbReference type="ARBA" id="ARBA00010378"/>
    </source>
</evidence>
<keyword evidence="3" id="KW-0067">ATP-binding</keyword>
<dbReference type="CDD" id="cd00009">
    <property type="entry name" value="AAA"/>
    <property type="match status" value="1"/>
</dbReference>
<feature type="compositionally biased region" description="Low complexity" evidence="4">
    <location>
        <begin position="39"/>
        <end position="49"/>
    </location>
</feature>
<dbReference type="InterPro" id="IPR050773">
    <property type="entry name" value="CbxX/CfxQ_RuBisCO_ESX"/>
</dbReference>
<evidence type="ECO:0000256" key="2">
    <source>
        <dbReference type="ARBA" id="ARBA00022741"/>
    </source>
</evidence>
<dbReference type="PRINTS" id="PR00819">
    <property type="entry name" value="CBXCFQXSUPER"/>
</dbReference>
<dbReference type="InterPro" id="IPR027417">
    <property type="entry name" value="P-loop_NTPase"/>
</dbReference>
<dbReference type="PANTHER" id="PTHR43392:SF2">
    <property type="entry name" value="AAA-TYPE ATPASE FAMILY PROTEIN _ ANKYRIN REPEAT FAMILY PROTEIN"/>
    <property type="match status" value="1"/>
</dbReference>
<feature type="compositionally biased region" description="Basic and acidic residues" evidence="4">
    <location>
        <begin position="90"/>
        <end position="100"/>
    </location>
</feature>
<organism evidence="6">
    <name type="scientific">Tupanvirus soda lake</name>
    <dbReference type="NCBI Taxonomy" id="2126985"/>
    <lineage>
        <taxon>Viruses</taxon>
        <taxon>Varidnaviria</taxon>
        <taxon>Bamfordvirae</taxon>
        <taxon>Nucleocytoviricota</taxon>
        <taxon>Megaviricetes</taxon>
        <taxon>Imitervirales</taxon>
        <taxon>Mimiviridae</taxon>
        <taxon>Megamimivirinae</taxon>
        <taxon>Tupanvirus</taxon>
        <taxon>Tupanvirus salinum</taxon>
    </lineage>
</organism>
<dbReference type="EMBL" id="KY523104">
    <property type="protein sequence ID" value="QKU35624.1"/>
    <property type="molecule type" value="Genomic_DNA"/>
</dbReference>
<dbReference type="GO" id="GO:0005524">
    <property type="term" value="F:ATP binding"/>
    <property type="evidence" value="ECO:0007669"/>
    <property type="project" value="UniProtKB-KW"/>
</dbReference>
<name>A0A6N1NMG6_9VIRU</name>
<evidence type="ECO:0000256" key="3">
    <source>
        <dbReference type="ARBA" id="ARBA00022840"/>
    </source>
</evidence>
<keyword evidence="2" id="KW-0547">Nucleotide-binding</keyword>
<evidence type="ECO:0000259" key="5">
    <source>
        <dbReference type="SMART" id="SM00382"/>
    </source>
</evidence>
<dbReference type="InterPro" id="IPR003959">
    <property type="entry name" value="ATPase_AAA_core"/>
</dbReference>
<dbReference type="Pfam" id="PF00004">
    <property type="entry name" value="AAA"/>
    <property type="match status" value="1"/>
</dbReference>
<proteinExistence type="inferred from homology"/>
<reference evidence="6" key="2">
    <citation type="journal article" date="2018" name="Nat. Commun.">
        <title>Tailed giant Tupanvirus possesses the most complete translational apparatus of the known virosphere.</title>
        <authorList>
            <person name="Abrahao J."/>
            <person name="Silva L."/>
            <person name="Silva L.S."/>
            <person name="Khalil J.Y.B."/>
            <person name="Rodrigues R."/>
            <person name="Arantes T."/>
            <person name="Assis F."/>
            <person name="Boratto P."/>
            <person name="Andrade M."/>
            <person name="Kroon E.G."/>
            <person name="Ribeiro B."/>
            <person name="Bergier I."/>
            <person name="Seligmann H."/>
            <person name="Ghigo E."/>
            <person name="Colson P."/>
            <person name="Levasseur A."/>
            <person name="Kroemer G."/>
            <person name="Raoult D."/>
            <person name="La Scola B."/>
        </authorList>
    </citation>
    <scope>NUCLEOTIDE SEQUENCE [LARGE SCALE GENOMIC DNA]</scope>
    <source>
        <strain evidence="6">Soda lake</strain>
    </source>
</reference>
<dbReference type="SMART" id="SM00382">
    <property type="entry name" value="AAA"/>
    <property type="match status" value="1"/>
</dbReference>
<protein>
    <submittedName>
        <fullName evidence="6">Putative cfxQ-like protein</fullName>
    </submittedName>
</protein>
<dbReference type="Gene3D" id="3.40.50.300">
    <property type="entry name" value="P-loop containing nucleotide triphosphate hydrolases"/>
    <property type="match status" value="1"/>
</dbReference>
<dbReference type="InterPro" id="IPR000641">
    <property type="entry name" value="CbxX/CfxQ"/>
</dbReference>
<comment type="similarity">
    <text evidence="1">Belongs to the CbxX/CfxQ family.</text>
</comment>
<dbReference type="PANTHER" id="PTHR43392">
    <property type="entry name" value="AAA-TYPE ATPASE FAMILY PROTEIN / ANKYRIN REPEAT FAMILY PROTEIN"/>
    <property type="match status" value="1"/>
</dbReference>
<sequence length="497" mass="57513">MYDRFEINMKNNNNGSIIKSTKSNKRSYQDYLISSYNHNNNKNNNNKTNTNKRPRNNNNNSDNNNKRPRNNNNSDNNNKRPRNNNNNDNNNKRPRSDDNKNTNTNKRPRKNNEIVNKNINQSLPPILFFLNGLDDLNDIDDGSTAQPPEPVYVCPGKFCDHDPESKNIPLIPERFTNVKSDYKITLKDLIDLGASFHCKLQQMFHNISLERLAKLYEPLVKLHTMIGMKVIKENFAEQIVYFLLDLEPNPAEMLHTILEGPPGVGKSHVVDLLAEIYLNMGYLTKKVVKKVKINDLKGKYIGHTAPLTQKAIDEAMGGVLVIDEAYSLGSAERLDSFSKELIDTLNRNLTENAGKFVCIIAGYGDQIEKCLFAHNVGLRSRFRFRFVIDTYKADELMEIFVLKVEKDKWSIHPHVKSDDIINFFKENFESFKYFGRDMETLLFHTKVSHSNRVFFEPKENKGKITIQDLKSGYQRFILHSNIKKEDEMPMSVKHMYL</sequence>
<reference evidence="6" key="1">
    <citation type="submission" date="2017-01" db="EMBL/GenBank/DDBJ databases">
        <authorList>
            <person name="Assis F.L."/>
            <person name="Abrahao J.S."/>
            <person name="Silva L."/>
            <person name="Khalil J.B."/>
            <person name="Rodrigues R."/>
            <person name="Silva L.S."/>
            <person name="Arantes T."/>
            <person name="Boratto P."/>
            <person name="Andrade M."/>
            <person name="Kroon E.G."/>
            <person name="Ribeiro B."/>
            <person name="Bergier I."/>
            <person name="Seligmann H."/>
            <person name="Ghigo E."/>
            <person name="Colson P."/>
            <person name="Levasseur A."/>
            <person name="Raoult D."/>
            <person name="Scola B.L."/>
        </authorList>
    </citation>
    <scope>NUCLEOTIDE SEQUENCE</scope>
    <source>
        <strain evidence="6">Soda lake</strain>
    </source>
</reference>